<evidence type="ECO:0000313" key="10">
    <source>
        <dbReference type="Proteomes" id="UP000190367"/>
    </source>
</evidence>
<dbReference type="Proteomes" id="UP000190367">
    <property type="component" value="Unassembled WGS sequence"/>
</dbReference>
<protein>
    <submittedName>
        <fullName evidence="9">Outer membrane protein TolC</fullName>
    </submittedName>
</protein>
<dbReference type="Gene3D" id="1.20.1600.10">
    <property type="entry name" value="Outer membrane efflux proteins (OEP)"/>
    <property type="match status" value="1"/>
</dbReference>
<dbReference type="PANTHER" id="PTHR30026">
    <property type="entry name" value="OUTER MEMBRANE PROTEIN TOLC"/>
    <property type="match status" value="1"/>
</dbReference>
<dbReference type="Pfam" id="PF02321">
    <property type="entry name" value="OEP"/>
    <property type="match status" value="2"/>
</dbReference>
<dbReference type="OrthoDB" id="367883at2"/>
<organism evidence="9 10">
    <name type="scientific">Chitinophaga eiseniae</name>
    <dbReference type="NCBI Taxonomy" id="634771"/>
    <lineage>
        <taxon>Bacteria</taxon>
        <taxon>Pseudomonadati</taxon>
        <taxon>Bacteroidota</taxon>
        <taxon>Chitinophagia</taxon>
        <taxon>Chitinophagales</taxon>
        <taxon>Chitinophagaceae</taxon>
        <taxon>Chitinophaga</taxon>
    </lineage>
</organism>
<dbReference type="GO" id="GO:1990281">
    <property type="term" value="C:efflux pump complex"/>
    <property type="evidence" value="ECO:0007669"/>
    <property type="project" value="TreeGrafter"/>
</dbReference>
<dbReference type="InterPro" id="IPR051906">
    <property type="entry name" value="TolC-like"/>
</dbReference>
<accession>A0A1T4MIM4</accession>
<evidence type="ECO:0000256" key="1">
    <source>
        <dbReference type="ARBA" id="ARBA00004442"/>
    </source>
</evidence>
<keyword evidence="3" id="KW-0813">Transport</keyword>
<dbReference type="AlphaFoldDB" id="A0A1T4MIM4"/>
<keyword evidence="6" id="KW-0472">Membrane</keyword>
<keyword evidence="5" id="KW-0812">Transmembrane</keyword>
<dbReference type="RefSeq" id="WP_078667746.1">
    <property type="nucleotide sequence ID" value="NZ_FUWZ01000001.1"/>
</dbReference>
<dbReference type="SUPFAM" id="SSF56954">
    <property type="entry name" value="Outer membrane efflux proteins (OEP)"/>
    <property type="match status" value="1"/>
</dbReference>
<dbReference type="GO" id="GO:0015288">
    <property type="term" value="F:porin activity"/>
    <property type="evidence" value="ECO:0007669"/>
    <property type="project" value="TreeGrafter"/>
</dbReference>
<gene>
    <name evidence="9" type="ORF">SAMN04488128_1011126</name>
</gene>
<dbReference type="PANTHER" id="PTHR30026:SF20">
    <property type="entry name" value="OUTER MEMBRANE PROTEIN TOLC"/>
    <property type="match status" value="1"/>
</dbReference>
<keyword evidence="8" id="KW-0732">Signal</keyword>
<dbReference type="InterPro" id="IPR003423">
    <property type="entry name" value="OMP_efflux"/>
</dbReference>
<comment type="similarity">
    <text evidence="2">Belongs to the outer membrane factor (OMF) (TC 1.B.17) family.</text>
</comment>
<feature type="signal peptide" evidence="8">
    <location>
        <begin position="1"/>
        <end position="21"/>
    </location>
</feature>
<evidence type="ECO:0000256" key="7">
    <source>
        <dbReference type="ARBA" id="ARBA00023237"/>
    </source>
</evidence>
<evidence type="ECO:0000256" key="6">
    <source>
        <dbReference type="ARBA" id="ARBA00023136"/>
    </source>
</evidence>
<keyword evidence="4" id="KW-1134">Transmembrane beta strand</keyword>
<reference evidence="10" key="1">
    <citation type="submission" date="2017-02" db="EMBL/GenBank/DDBJ databases">
        <authorList>
            <person name="Varghese N."/>
            <person name="Submissions S."/>
        </authorList>
    </citation>
    <scope>NUCLEOTIDE SEQUENCE [LARGE SCALE GENOMIC DNA]</scope>
    <source>
        <strain evidence="10">DSM 22224</strain>
    </source>
</reference>
<keyword evidence="10" id="KW-1185">Reference proteome</keyword>
<evidence type="ECO:0000313" key="9">
    <source>
        <dbReference type="EMBL" id="SJZ66773.1"/>
    </source>
</evidence>
<dbReference type="STRING" id="634771.SAMN04488128_1011126"/>
<sequence>MKRSNLIILLLLIALHGSAQTAKRISLPEALSIAATGNRQLQIQALEEAYRKEVTRETRSRLLPNVAAGASYQRYFDRQVIFLPGSFAGTAKPVQDVAVGGKNAFNGLVTASQPILNEGAWRQTKAAAYDEKIQREKTADLKGNLGTQISIAYFDMLLMQSQLALHRQSLERNEKALKDTRSLFAQGRSLKQDTLRAFIAVENLRSSISYLHNNLEVAGIQLKRLIGMDDSTTLELSDTLAAEMPVAGAYALEDAMATAASRRNDMAVQKLLTEKSVLDIAVAKAERLPQITAVGQYQLQAQADNFRQGQYVWPPTSFVGLQIAMPIFTGNRLKAKISQAGVRKQQELIGQDDLRQSVRAELASLLSQWKEANEQLRIQQRTVELAQISYGMMDDRYRNGLSTRLELTDAELALTQARLNHLQAIYLHKVVHVRLQRAQGLLQLP</sequence>
<comment type="subcellular location">
    <subcellularLocation>
        <location evidence="1">Cell outer membrane</location>
    </subcellularLocation>
</comment>
<feature type="chain" id="PRO_5013092037" evidence="8">
    <location>
        <begin position="22"/>
        <end position="445"/>
    </location>
</feature>
<evidence type="ECO:0000256" key="3">
    <source>
        <dbReference type="ARBA" id="ARBA00022448"/>
    </source>
</evidence>
<dbReference type="GO" id="GO:0009279">
    <property type="term" value="C:cell outer membrane"/>
    <property type="evidence" value="ECO:0007669"/>
    <property type="project" value="UniProtKB-SubCell"/>
</dbReference>
<evidence type="ECO:0000256" key="8">
    <source>
        <dbReference type="SAM" id="SignalP"/>
    </source>
</evidence>
<evidence type="ECO:0000256" key="5">
    <source>
        <dbReference type="ARBA" id="ARBA00022692"/>
    </source>
</evidence>
<name>A0A1T4MIM4_9BACT</name>
<evidence type="ECO:0000256" key="4">
    <source>
        <dbReference type="ARBA" id="ARBA00022452"/>
    </source>
</evidence>
<proteinExistence type="inferred from homology"/>
<keyword evidence="7" id="KW-0998">Cell outer membrane</keyword>
<dbReference type="GO" id="GO:0015562">
    <property type="term" value="F:efflux transmembrane transporter activity"/>
    <property type="evidence" value="ECO:0007669"/>
    <property type="project" value="InterPro"/>
</dbReference>
<dbReference type="EMBL" id="FUWZ01000001">
    <property type="protein sequence ID" value="SJZ66773.1"/>
    <property type="molecule type" value="Genomic_DNA"/>
</dbReference>
<evidence type="ECO:0000256" key="2">
    <source>
        <dbReference type="ARBA" id="ARBA00007613"/>
    </source>
</evidence>